<dbReference type="AlphaFoldDB" id="A0A420WNF9"/>
<evidence type="ECO:0000256" key="1">
    <source>
        <dbReference type="ARBA" id="ARBA00023002"/>
    </source>
</evidence>
<evidence type="ECO:0000313" key="3">
    <source>
        <dbReference type="EMBL" id="RKQ72452.1"/>
    </source>
</evidence>
<accession>A0A420WNF9</accession>
<dbReference type="Gene3D" id="3.50.50.60">
    <property type="entry name" value="FAD/NAD(P)-binding domain"/>
    <property type="match status" value="1"/>
</dbReference>
<dbReference type="Proteomes" id="UP000277424">
    <property type="component" value="Unassembled WGS sequence"/>
</dbReference>
<dbReference type="InterPro" id="IPR006076">
    <property type="entry name" value="FAD-dep_OxRdtase"/>
</dbReference>
<evidence type="ECO:0000259" key="2">
    <source>
        <dbReference type="Pfam" id="PF01266"/>
    </source>
</evidence>
<dbReference type="PANTHER" id="PTHR13847">
    <property type="entry name" value="SARCOSINE DEHYDROGENASE-RELATED"/>
    <property type="match status" value="1"/>
</dbReference>
<dbReference type="GO" id="GO:0016491">
    <property type="term" value="F:oxidoreductase activity"/>
    <property type="evidence" value="ECO:0007669"/>
    <property type="project" value="UniProtKB-KW"/>
</dbReference>
<dbReference type="Pfam" id="PF01266">
    <property type="entry name" value="DAO"/>
    <property type="match status" value="1"/>
</dbReference>
<dbReference type="RefSeq" id="WP_244922188.1">
    <property type="nucleotide sequence ID" value="NZ_RBIG01000001.1"/>
</dbReference>
<feature type="domain" description="FAD dependent oxidoreductase" evidence="2">
    <location>
        <begin position="46"/>
        <end position="396"/>
    </location>
</feature>
<dbReference type="Gene3D" id="3.30.9.10">
    <property type="entry name" value="D-Amino Acid Oxidase, subunit A, domain 2"/>
    <property type="match status" value="1"/>
</dbReference>
<gene>
    <name evidence="3" type="ORF">BCL74_0218</name>
</gene>
<sequence length="440" mass="48042">MQAGFPTGPASVSLAAMTHAYIDSYYSRTLADTTRRPSLEGEVEADVCVIGGGMAGLATALGLAERGVTNVVVLEGRQVGFGASGRNGGFVSAGYSRGPAALVKSVGLENAKALYGLTQEAMGVIRRRIGQYDMPCGPLVDGKLNISWFDRPKELKANIAFMNENFGTRMEFWPRARIRDLYLSKRYYDAIYNPDGFHFHSLNFTRGTAAASEGLGVRIFENSPATRLDLDGDTKRVQTARGTVKARQVVIATSGYLHWLLPRLRFSILPIGTYVMLTEPLGDRLKTAMRGNHAVSDSRFAPDYYRALPDSRILWGGRISMATNPANLDRLMLGDMLKVYPQLAGTKVEVAWPGTMGYTTHKMPLIGELKPGVWVNTCFGGHGMCSTTAGGETVAKAIAQGDESWKLFRPFGLSFAGGPVGPLAAQTVYWYWQLRDLMKR</sequence>
<dbReference type="GO" id="GO:0005737">
    <property type="term" value="C:cytoplasm"/>
    <property type="evidence" value="ECO:0007669"/>
    <property type="project" value="TreeGrafter"/>
</dbReference>
<protein>
    <submittedName>
        <fullName evidence="3">Gamma-glutamylputrescine oxidase</fullName>
    </submittedName>
</protein>
<organism evidence="3 4">
    <name type="scientific">Oceanibaculum indicum</name>
    <dbReference type="NCBI Taxonomy" id="526216"/>
    <lineage>
        <taxon>Bacteria</taxon>
        <taxon>Pseudomonadati</taxon>
        <taxon>Pseudomonadota</taxon>
        <taxon>Alphaproteobacteria</taxon>
        <taxon>Rhodospirillales</taxon>
        <taxon>Oceanibaculaceae</taxon>
        <taxon>Oceanibaculum</taxon>
    </lineage>
</organism>
<dbReference type="InterPro" id="IPR036188">
    <property type="entry name" value="FAD/NAD-bd_sf"/>
</dbReference>
<dbReference type="PANTHER" id="PTHR13847:SF281">
    <property type="entry name" value="FAD DEPENDENT OXIDOREDUCTASE DOMAIN-CONTAINING PROTEIN"/>
    <property type="match status" value="1"/>
</dbReference>
<proteinExistence type="predicted"/>
<name>A0A420WNF9_9PROT</name>
<evidence type="ECO:0000313" key="4">
    <source>
        <dbReference type="Proteomes" id="UP000277424"/>
    </source>
</evidence>
<dbReference type="EMBL" id="RBIG01000001">
    <property type="protein sequence ID" value="RKQ72452.1"/>
    <property type="molecule type" value="Genomic_DNA"/>
</dbReference>
<reference evidence="3 4" key="1">
    <citation type="submission" date="2018-10" db="EMBL/GenBank/DDBJ databases">
        <title>Comparative analysis of microorganisms from saline springs in Andes Mountain Range, Colombia.</title>
        <authorList>
            <person name="Rubin E."/>
        </authorList>
    </citation>
    <scope>NUCLEOTIDE SEQUENCE [LARGE SCALE GENOMIC DNA]</scope>
    <source>
        <strain evidence="3 4">USBA 36</strain>
    </source>
</reference>
<keyword evidence="1" id="KW-0560">Oxidoreductase</keyword>
<dbReference type="SUPFAM" id="SSF51905">
    <property type="entry name" value="FAD/NAD(P)-binding domain"/>
    <property type="match status" value="1"/>
</dbReference>
<comment type="caution">
    <text evidence="3">The sequence shown here is derived from an EMBL/GenBank/DDBJ whole genome shotgun (WGS) entry which is preliminary data.</text>
</comment>